<accession>A0A2U1V588</accession>
<dbReference type="OrthoDB" id="9803444at2"/>
<evidence type="ECO:0000256" key="3">
    <source>
        <dbReference type="ARBA" id="ARBA00022448"/>
    </source>
</evidence>
<keyword evidence="6 9" id="KW-1133">Transmembrane helix</keyword>
<proteinExistence type="inferred from homology"/>
<keyword evidence="11" id="KW-1185">Reference proteome</keyword>
<evidence type="ECO:0000256" key="9">
    <source>
        <dbReference type="SAM" id="Phobius"/>
    </source>
</evidence>
<dbReference type="Pfam" id="PF03591">
    <property type="entry name" value="AzlC"/>
    <property type="match status" value="1"/>
</dbReference>
<name>A0A2U1V588_9PROT</name>
<feature type="region of interest" description="Disordered" evidence="8">
    <location>
        <begin position="231"/>
        <end position="260"/>
    </location>
</feature>
<comment type="caution">
    <text evidence="10">The sequence shown here is derived from an EMBL/GenBank/DDBJ whole genome shotgun (WGS) entry which is preliminary data.</text>
</comment>
<evidence type="ECO:0000256" key="4">
    <source>
        <dbReference type="ARBA" id="ARBA00022475"/>
    </source>
</evidence>
<dbReference type="AlphaFoldDB" id="A0A2U1V588"/>
<dbReference type="PANTHER" id="PTHR34979:SF1">
    <property type="entry name" value="INNER MEMBRANE PROTEIN YGAZ"/>
    <property type="match status" value="1"/>
</dbReference>
<reference evidence="11" key="1">
    <citation type="submission" date="2017-10" db="EMBL/GenBank/DDBJ databases">
        <authorList>
            <person name="Toshchakov S.V."/>
            <person name="Goeva M.A."/>
        </authorList>
    </citation>
    <scope>NUCLEOTIDE SEQUENCE [LARGE SCALE GENOMIC DNA]</scope>
    <source>
        <strain evidence="11">JR1/69-1-13</strain>
    </source>
</reference>
<keyword evidence="3" id="KW-0813">Transport</keyword>
<feature type="transmembrane region" description="Helical" evidence="9">
    <location>
        <begin position="70"/>
        <end position="94"/>
    </location>
</feature>
<dbReference type="Proteomes" id="UP000245048">
    <property type="component" value="Unassembled WGS sequence"/>
</dbReference>
<evidence type="ECO:0000313" key="11">
    <source>
        <dbReference type="Proteomes" id="UP000245048"/>
    </source>
</evidence>
<dbReference type="EMBL" id="PDOA01000005">
    <property type="protein sequence ID" value="PWC29087.1"/>
    <property type="molecule type" value="Genomic_DNA"/>
</dbReference>
<evidence type="ECO:0000313" key="10">
    <source>
        <dbReference type="EMBL" id="PWC29087.1"/>
    </source>
</evidence>
<evidence type="ECO:0000256" key="7">
    <source>
        <dbReference type="ARBA" id="ARBA00023136"/>
    </source>
</evidence>
<dbReference type="GO" id="GO:1903785">
    <property type="term" value="P:L-valine transmembrane transport"/>
    <property type="evidence" value="ECO:0007669"/>
    <property type="project" value="TreeGrafter"/>
</dbReference>
<comment type="subcellular location">
    <subcellularLocation>
        <location evidence="1">Cell membrane</location>
        <topology evidence="1">Multi-pass membrane protein</topology>
    </subcellularLocation>
</comment>
<sequence length="260" mass="26471">MVFTRAGMRRGARAALPLYLGLLPFGMVVGVISAGKGLSLAETLLMSAIVYAGAAQLLALELWADPAPVLAVTFAALVVNIRLAPMGAALGFWLDRLRGWRLWGTLATLVDHAFAMSIAEHRAGGRDAGYLLGLGLSLWVAWQAATVAGHVLSGVVQLPPGHPLFFGGTAAFVGLLVPIWRGARQDLLPWALAGLAALGTQRLGLPQPLPLLAGALSGAALAAWNEIRARGGPKAGSEASSGAGSEASPGTAPSGPGTAP</sequence>
<feature type="compositionally biased region" description="Low complexity" evidence="8">
    <location>
        <begin position="235"/>
        <end position="260"/>
    </location>
</feature>
<organism evidence="10 11">
    <name type="scientific">Teichococcus aestuarii</name>
    <dbReference type="NCBI Taxonomy" id="568898"/>
    <lineage>
        <taxon>Bacteria</taxon>
        <taxon>Pseudomonadati</taxon>
        <taxon>Pseudomonadota</taxon>
        <taxon>Alphaproteobacteria</taxon>
        <taxon>Acetobacterales</taxon>
        <taxon>Roseomonadaceae</taxon>
        <taxon>Roseomonas</taxon>
    </lineage>
</organism>
<dbReference type="InterPro" id="IPR011606">
    <property type="entry name" value="Brnchd-chn_aa_trnsp_permease"/>
</dbReference>
<evidence type="ECO:0000256" key="6">
    <source>
        <dbReference type="ARBA" id="ARBA00022989"/>
    </source>
</evidence>
<protein>
    <submittedName>
        <fullName evidence="10">Azaleucine resistance protein AzlC</fullName>
    </submittedName>
</protein>
<comment type="similarity">
    <text evidence="2">Belongs to the AzlC family.</text>
</comment>
<keyword evidence="4" id="KW-1003">Cell membrane</keyword>
<keyword evidence="7 9" id="KW-0472">Membrane</keyword>
<evidence type="ECO:0000256" key="5">
    <source>
        <dbReference type="ARBA" id="ARBA00022692"/>
    </source>
</evidence>
<keyword evidence="5 9" id="KW-0812">Transmembrane</keyword>
<evidence type="ECO:0000256" key="2">
    <source>
        <dbReference type="ARBA" id="ARBA00010735"/>
    </source>
</evidence>
<dbReference type="GO" id="GO:0005886">
    <property type="term" value="C:plasma membrane"/>
    <property type="evidence" value="ECO:0007669"/>
    <property type="project" value="UniProtKB-SubCell"/>
</dbReference>
<feature type="transmembrane region" description="Helical" evidence="9">
    <location>
        <begin position="164"/>
        <end position="180"/>
    </location>
</feature>
<feature type="transmembrane region" description="Helical" evidence="9">
    <location>
        <begin position="131"/>
        <end position="152"/>
    </location>
</feature>
<evidence type="ECO:0000256" key="8">
    <source>
        <dbReference type="SAM" id="MobiDB-lite"/>
    </source>
</evidence>
<evidence type="ECO:0000256" key="1">
    <source>
        <dbReference type="ARBA" id="ARBA00004651"/>
    </source>
</evidence>
<dbReference type="PANTHER" id="PTHR34979">
    <property type="entry name" value="INNER MEMBRANE PROTEIN YGAZ"/>
    <property type="match status" value="1"/>
</dbReference>
<gene>
    <name evidence="10" type="ORF">CR165_10350</name>
</gene>